<evidence type="ECO:0000256" key="5">
    <source>
        <dbReference type="ARBA" id="ARBA00022603"/>
    </source>
</evidence>
<dbReference type="NCBIfam" id="TIGR00522">
    <property type="entry name" value="dph5"/>
    <property type="match status" value="1"/>
</dbReference>
<feature type="binding site" evidence="9">
    <location>
        <position position="9"/>
    </location>
    <ligand>
        <name>S-adenosyl-L-methionine</name>
        <dbReference type="ChEBI" id="CHEBI:59789"/>
    </ligand>
</feature>
<dbReference type="Pfam" id="PF00590">
    <property type="entry name" value="TP_methylase"/>
    <property type="match status" value="1"/>
</dbReference>
<dbReference type="GO" id="GO:0141133">
    <property type="term" value="F:diphthine methyl ester synthase activity"/>
    <property type="evidence" value="ECO:0007669"/>
    <property type="project" value="UniProtKB-EC"/>
</dbReference>
<dbReference type="InterPro" id="IPR004551">
    <property type="entry name" value="Dphthn_synthase"/>
</dbReference>
<reference evidence="11 12" key="2">
    <citation type="submission" date="2018-11" db="EMBL/GenBank/DDBJ databases">
        <authorList>
            <consortium name="Pathogen Informatics"/>
        </authorList>
    </citation>
    <scope>NUCLEOTIDE SEQUENCE [LARGE SCALE GENOMIC DNA]</scope>
    <source>
        <strain evidence="11 12">Egypt</strain>
    </source>
</reference>
<feature type="binding site" evidence="9">
    <location>
        <position position="86"/>
    </location>
    <ligand>
        <name>S-adenosyl-L-methionine</name>
        <dbReference type="ChEBI" id="CHEBI:59789"/>
    </ligand>
</feature>
<accession>A0A183B5X5</accession>
<evidence type="ECO:0000313" key="12">
    <source>
        <dbReference type="Proteomes" id="UP000272942"/>
    </source>
</evidence>
<feature type="binding site" evidence="9">
    <location>
        <position position="224"/>
    </location>
    <ligand>
        <name>S-adenosyl-L-methionine</name>
        <dbReference type="ChEBI" id="CHEBI:59789"/>
    </ligand>
</feature>
<proteinExistence type="inferred from homology"/>
<dbReference type="Gene3D" id="3.30.950.10">
    <property type="entry name" value="Methyltransferase, Cobalt-precorrin-4 Transmethylase, Domain 2"/>
    <property type="match status" value="1"/>
</dbReference>
<evidence type="ECO:0000256" key="4">
    <source>
        <dbReference type="ARBA" id="ARBA00011927"/>
    </source>
</evidence>
<evidence type="ECO:0000256" key="3">
    <source>
        <dbReference type="ARBA" id="ARBA00006729"/>
    </source>
</evidence>
<comment type="function">
    <text evidence="1">S-adenosyl-L-methionine-dependent methyltransferase that catalyzes four methylations of the modified target histidine residue in translation elongation factor 2 (EF-2), to form an intermediate called diphthine methyl ester. The four successive methylation reactions represent the second step of diphthamide biosynthesis.</text>
</comment>
<evidence type="ECO:0000313" key="11">
    <source>
        <dbReference type="EMBL" id="VDP91882.1"/>
    </source>
</evidence>
<dbReference type="PANTHER" id="PTHR10882:SF0">
    <property type="entry name" value="DIPHTHINE METHYL ESTER SYNTHASE"/>
    <property type="match status" value="1"/>
</dbReference>
<dbReference type="PANTHER" id="PTHR10882">
    <property type="entry name" value="DIPHTHINE SYNTHASE"/>
    <property type="match status" value="1"/>
</dbReference>
<dbReference type="InterPro" id="IPR035996">
    <property type="entry name" value="4pyrrol_Methylase_sf"/>
</dbReference>
<evidence type="ECO:0000256" key="2">
    <source>
        <dbReference type="ARBA" id="ARBA00005156"/>
    </source>
</evidence>
<dbReference type="PIRSF" id="PIRSF036432">
    <property type="entry name" value="Diphthine_synth"/>
    <property type="match status" value="1"/>
</dbReference>
<dbReference type="Gene3D" id="3.40.1010.10">
    <property type="entry name" value="Cobalt-precorrin-4 Transmethylase, Domain 1"/>
    <property type="match status" value="1"/>
</dbReference>
<sequence>MLFLVGAGLATVKDFTVRGIECLKACDCVYLDSYTSIMPECAEGIRELTGKQVFLADRETVEDGTELLIKAKTQNIAFVVVGDPLGATTHTDLILRAVRSGISYEIIHNTSILTAVGCCGIQLYNFGATVSIPFWDEFGSPESFYDKLLDNISRGLHTLCLLDIKVKERSLENILKERKIYEPPRFMTCECAVHQLLQVVRRRSDQGDKPCLTEDCLAIGLARVGCPDQAIVVSTLRALNDSYETPGAAPNALLTAALGGPLHSLIIPGELHPVEEEFLIARYCSSQASQNMPRFFINSNQEASTESLENTKILFSNHKILVKSLTPC</sequence>
<keyword evidence="5" id="KW-0489">Methyltransferase</keyword>
<comment type="similarity">
    <text evidence="3">Belongs to the diphthine synthase family.</text>
</comment>
<dbReference type="AlphaFoldDB" id="A0A183B5X5"/>
<feature type="domain" description="Tetrapyrrole methylase" evidence="10">
    <location>
        <begin position="1"/>
        <end position="180"/>
    </location>
</feature>
<dbReference type="EMBL" id="UZAN01058023">
    <property type="protein sequence ID" value="VDP91882.1"/>
    <property type="molecule type" value="Genomic_DNA"/>
</dbReference>
<evidence type="ECO:0000256" key="9">
    <source>
        <dbReference type="PIRSR" id="PIRSR036432-1"/>
    </source>
</evidence>
<evidence type="ECO:0000259" key="10">
    <source>
        <dbReference type="Pfam" id="PF00590"/>
    </source>
</evidence>
<feature type="binding site" evidence="9">
    <location>
        <begin position="111"/>
        <end position="112"/>
    </location>
    <ligand>
        <name>S-adenosyl-L-methionine</name>
        <dbReference type="ChEBI" id="CHEBI:59789"/>
    </ligand>
</feature>
<gene>
    <name evidence="11" type="ORF">ECPE_LOCUS14610</name>
</gene>
<keyword evidence="12" id="KW-1185">Reference proteome</keyword>
<keyword evidence="6" id="KW-0808">Transferase</keyword>
<evidence type="ECO:0000256" key="1">
    <source>
        <dbReference type="ARBA" id="ARBA00004006"/>
    </source>
</evidence>
<dbReference type="OrthoDB" id="2516at2759"/>
<dbReference type="InterPro" id="IPR014776">
    <property type="entry name" value="4pyrrole_Mease_sub2"/>
</dbReference>
<feature type="binding site" evidence="9">
    <location>
        <position position="162"/>
    </location>
    <ligand>
        <name>S-adenosyl-L-methionine</name>
        <dbReference type="ChEBI" id="CHEBI:59789"/>
    </ligand>
</feature>
<dbReference type="GO" id="GO:0017183">
    <property type="term" value="P:protein histidyl modification to diphthamide"/>
    <property type="evidence" value="ECO:0007669"/>
    <property type="project" value="UniProtKB-UniPathway"/>
</dbReference>
<dbReference type="SUPFAM" id="SSF53790">
    <property type="entry name" value="Tetrapyrrole methylase"/>
    <property type="match status" value="1"/>
</dbReference>
<evidence type="ECO:0000256" key="6">
    <source>
        <dbReference type="ARBA" id="ARBA00022679"/>
    </source>
</evidence>
<dbReference type="WBParaSite" id="ECPE_0001465001-mRNA-1">
    <property type="protein sequence ID" value="ECPE_0001465001-mRNA-1"/>
    <property type="gene ID" value="ECPE_0001465001"/>
</dbReference>
<evidence type="ECO:0000256" key="8">
    <source>
        <dbReference type="ARBA" id="ARBA00048752"/>
    </source>
</evidence>
<feature type="binding site" evidence="9">
    <location>
        <position position="83"/>
    </location>
    <ligand>
        <name>S-adenosyl-L-methionine</name>
        <dbReference type="ChEBI" id="CHEBI:59789"/>
    </ligand>
</feature>
<dbReference type="Proteomes" id="UP000272942">
    <property type="component" value="Unassembled WGS sequence"/>
</dbReference>
<name>A0A183B5X5_9TREM</name>
<organism evidence="13">
    <name type="scientific">Echinostoma caproni</name>
    <dbReference type="NCBI Taxonomy" id="27848"/>
    <lineage>
        <taxon>Eukaryota</taxon>
        <taxon>Metazoa</taxon>
        <taxon>Spiralia</taxon>
        <taxon>Lophotrochozoa</taxon>
        <taxon>Platyhelminthes</taxon>
        <taxon>Trematoda</taxon>
        <taxon>Digenea</taxon>
        <taxon>Plagiorchiida</taxon>
        <taxon>Echinostomata</taxon>
        <taxon>Echinostomatoidea</taxon>
        <taxon>Echinostomatidae</taxon>
        <taxon>Echinostoma</taxon>
    </lineage>
</organism>
<dbReference type="UniPathway" id="UPA00559"/>
<keyword evidence="7 9" id="KW-0949">S-adenosyl-L-methionine</keyword>
<dbReference type="InterPro" id="IPR014777">
    <property type="entry name" value="4pyrrole_Mease_sub1"/>
</dbReference>
<dbReference type="InterPro" id="IPR000878">
    <property type="entry name" value="4pyrrol_Mease"/>
</dbReference>
<dbReference type="EC" id="2.1.1.314" evidence="4"/>
<comment type="pathway">
    <text evidence="2">Protein modification; peptidyl-diphthamide biosynthesis.</text>
</comment>
<dbReference type="FunFam" id="3.30.950.10:FF:000004">
    <property type="entry name" value="Diphthine synthase putative"/>
    <property type="match status" value="1"/>
</dbReference>
<reference evidence="13" key="1">
    <citation type="submission" date="2016-06" db="UniProtKB">
        <authorList>
            <consortium name="WormBaseParasite"/>
        </authorList>
    </citation>
    <scope>IDENTIFICATION</scope>
</reference>
<evidence type="ECO:0000313" key="13">
    <source>
        <dbReference type="WBParaSite" id="ECPE_0001465001-mRNA-1"/>
    </source>
</evidence>
<comment type="catalytic activity">
    <reaction evidence="8">
        <text>2-[(3S)-amino-3-carboxypropyl]-L-histidyl-[translation elongation factor 2] + 4 S-adenosyl-L-methionine = diphthine methyl ester-[translation elongation factor 2] + 4 S-adenosyl-L-homocysteine + 3 H(+)</text>
        <dbReference type="Rhea" id="RHEA:42652"/>
        <dbReference type="Rhea" id="RHEA-COMP:9749"/>
        <dbReference type="Rhea" id="RHEA-COMP:10173"/>
        <dbReference type="ChEBI" id="CHEBI:15378"/>
        <dbReference type="ChEBI" id="CHEBI:57856"/>
        <dbReference type="ChEBI" id="CHEBI:59789"/>
        <dbReference type="ChEBI" id="CHEBI:73995"/>
        <dbReference type="ChEBI" id="CHEBI:79005"/>
        <dbReference type="EC" id="2.1.1.314"/>
    </reaction>
</comment>
<evidence type="ECO:0000256" key="7">
    <source>
        <dbReference type="ARBA" id="ARBA00022691"/>
    </source>
</evidence>
<dbReference type="GO" id="GO:0032259">
    <property type="term" value="P:methylation"/>
    <property type="evidence" value="ECO:0007669"/>
    <property type="project" value="UniProtKB-KW"/>
</dbReference>
<dbReference type="CDD" id="cd11647">
    <property type="entry name" value="DHP5_DphB"/>
    <property type="match status" value="1"/>
</dbReference>
<protein>
    <recommendedName>
        <fullName evidence="4">diphthine methyl ester synthase</fullName>
        <ecNumber evidence="4">2.1.1.314</ecNumber>
    </recommendedName>
</protein>